<dbReference type="EMBL" id="NHYD01001701">
    <property type="protein sequence ID" value="PPQ90119.1"/>
    <property type="molecule type" value="Genomic_DNA"/>
</dbReference>
<dbReference type="AlphaFoldDB" id="A0A409XH93"/>
<gene>
    <name evidence="2" type="ORF">CVT25_012284</name>
</gene>
<proteinExistence type="predicted"/>
<sequence>MANPVCTGGKLKPDRHGEISPGNPYSYRWGHLVGSKEEIMERNVNFSVLGLVHERLVHMSELFPNKPGLVEPPEARTTRRYKTDR</sequence>
<evidence type="ECO:0000313" key="3">
    <source>
        <dbReference type="Proteomes" id="UP000283269"/>
    </source>
</evidence>
<feature type="region of interest" description="Disordered" evidence="1">
    <location>
        <begin position="1"/>
        <end position="22"/>
    </location>
</feature>
<name>A0A409XH93_PSICY</name>
<reference evidence="2 3" key="1">
    <citation type="journal article" date="2018" name="Evol. Lett.">
        <title>Horizontal gene cluster transfer increased hallucinogenic mushroom diversity.</title>
        <authorList>
            <person name="Reynolds H.T."/>
            <person name="Vijayakumar V."/>
            <person name="Gluck-Thaler E."/>
            <person name="Korotkin H.B."/>
            <person name="Matheny P.B."/>
            <person name="Slot J.C."/>
        </authorList>
    </citation>
    <scope>NUCLEOTIDE SEQUENCE [LARGE SCALE GENOMIC DNA]</scope>
    <source>
        <strain evidence="2 3">2631</strain>
    </source>
</reference>
<keyword evidence="3" id="KW-1185">Reference proteome</keyword>
<organism evidence="2 3">
    <name type="scientific">Psilocybe cyanescens</name>
    <dbReference type="NCBI Taxonomy" id="93625"/>
    <lineage>
        <taxon>Eukaryota</taxon>
        <taxon>Fungi</taxon>
        <taxon>Dikarya</taxon>
        <taxon>Basidiomycota</taxon>
        <taxon>Agaricomycotina</taxon>
        <taxon>Agaricomycetes</taxon>
        <taxon>Agaricomycetidae</taxon>
        <taxon>Agaricales</taxon>
        <taxon>Agaricineae</taxon>
        <taxon>Strophariaceae</taxon>
        <taxon>Psilocybe</taxon>
    </lineage>
</organism>
<dbReference type="Proteomes" id="UP000283269">
    <property type="component" value="Unassembled WGS sequence"/>
</dbReference>
<evidence type="ECO:0000256" key="1">
    <source>
        <dbReference type="SAM" id="MobiDB-lite"/>
    </source>
</evidence>
<accession>A0A409XH93</accession>
<dbReference type="InParanoid" id="A0A409XH93"/>
<comment type="caution">
    <text evidence="2">The sequence shown here is derived from an EMBL/GenBank/DDBJ whole genome shotgun (WGS) entry which is preliminary data.</text>
</comment>
<protein>
    <submittedName>
        <fullName evidence="2">Uncharacterized protein</fullName>
    </submittedName>
</protein>
<evidence type="ECO:0000313" key="2">
    <source>
        <dbReference type="EMBL" id="PPQ90119.1"/>
    </source>
</evidence>